<protein>
    <recommendedName>
        <fullName evidence="3">EF-hand domain-containing protein</fullName>
    </recommendedName>
</protein>
<feature type="region of interest" description="Disordered" evidence="2">
    <location>
        <begin position="1"/>
        <end position="84"/>
    </location>
</feature>
<feature type="compositionally biased region" description="Low complexity" evidence="2">
    <location>
        <begin position="248"/>
        <end position="259"/>
    </location>
</feature>
<feature type="compositionally biased region" description="Low complexity" evidence="2">
    <location>
        <begin position="65"/>
        <end position="83"/>
    </location>
</feature>
<sequence>MPPTAPRSRAAAAARASAESSKKQAEASGSVIAPRAPGGVSTLSKPGASGRTASTTRRSMGGTLPTSPARPSQTAASPAAAFPPALPVEQRPLYNALRDEMSTVTSHPLLPNATIATAKTVFEAYVVEQWAAGVGLSSTALAAEYMEQVFADLGVAVTPNDARDLLFELNQGADVAYHNAKVAAQAAITATGAGADAAGVMEMTVTPPPPPVIEEASPAGPSQEPSGPPSPGNKGSTKTTGRLGATVTGSNSNAAKSSAPSATTAAATAALKSAGDAALVVSFGLFLDLLASTLGDCAYREEMGALWHALDDDGDEILSAGDLRRAFGRLALTADDTGAPPAHLAALQLSEQRMLELLAELDVDDDGVVSKKDFLSATNAN</sequence>
<name>A0A7S1W7F4_NEODS</name>
<evidence type="ECO:0000256" key="1">
    <source>
        <dbReference type="ARBA" id="ARBA00022837"/>
    </source>
</evidence>
<dbReference type="PROSITE" id="PS00018">
    <property type="entry name" value="EF_HAND_1"/>
    <property type="match status" value="1"/>
</dbReference>
<evidence type="ECO:0000256" key="2">
    <source>
        <dbReference type="SAM" id="MobiDB-lite"/>
    </source>
</evidence>
<organism evidence="4">
    <name type="scientific">Neobodo designis</name>
    <name type="common">Flagellated protozoan</name>
    <name type="synonym">Bodo designis</name>
    <dbReference type="NCBI Taxonomy" id="312471"/>
    <lineage>
        <taxon>Eukaryota</taxon>
        <taxon>Discoba</taxon>
        <taxon>Euglenozoa</taxon>
        <taxon>Kinetoplastea</taxon>
        <taxon>Metakinetoplastina</taxon>
        <taxon>Neobodonida</taxon>
        <taxon>Neobodo</taxon>
    </lineage>
</organism>
<evidence type="ECO:0000313" key="4">
    <source>
        <dbReference type="EMBL" id="CAD9152808.1"/>
    </source>
</evidence>
<gene>
    <name evidence="4" type="ORF">NDES1114_LOCUS33783</name>
</gene>
<dbReference type="GO" id="GO:0005509">
    <property type="term" value="F:calcium ion binding"/>
    <property type="evidence" value="ECO:0007669"/>
    <property type="project" value="InterPro"/>
</dbReference>
<dbReference type="InterPro" id="IPR002048">
    <property type="entry name" value="EF_hand_dom"/>
</dbReference>
<feature type="compositionally biased region" description="Low complexity" evidence="2">
    <location>
        <begin position="8"/>
        <end position="19"/>
    </location>
</feature>
<reference evidence="4" key="1">
    <citation type="submission" date="2021-01" db="EMBL/GenBank/DDBJ databases">
        <authorList>
            <person name="Corre E."/>
            <person name="Pelletier E."/>
            <person name="Niang G."/>
            <person name="Scheremetjew M."/>
            <person name="Finn R."/>
            <person name="Kale V."/>
            <person name="Holt S."/>
            <person name="Cochrane G."/>
            <person name="Meng A."/>
            <person name="Brown T."/>
            <person name="Cohen L."/>
        </authorList>
    </citation>
    <scope>NUCLEOTIDE SEQUENCE</scope>
    <source>
        <strain evidence="4">CCAP 1951/1</strain>
    </source>
</reference>
<proteinExistence type="predicted"/>
<dbReference type="Gene3D" id="1.10.238.10">
    <property type="entry name" value="EF-hand"/>
    <property type="match status" value="1"/>
</dbReference>
<feature type="domain" description="EF-hand" evidence="3">
    <location>
        <begin position="349"/>
        <end position="381"/>
    </location>
</feature>
<dbReference type="SUPFAM" id="SSF47473">
    <property type="entry name" value="EF-hand"/>
    <property type="match status" value="1"/>
</dbReference>
<dbReference type="EMBL" id="HBGF01050444">
    <property type="protein sequence ID" value="CAD9152808.1"/>
    <property type="molecule type" value="Transcribed_RNA"/>
</dbReference>
<dbReference type="PROSITE" id="PS50222">
    <property type="entry name" value="EF_HAND_2"/>
    <property type="match status" value="1"/>
</dbReference>
<dbReference type="InterPro" id="IPR011992">
    <property type="entry name" value="EF-hand-dom_pair"/>
</dbReference>
<feature type="region of interest" description="Disordered" evidence="2">
    <location>
        <begin position="201"/>
        <end position="259"/>
    </location>
</feature>
<evidence type="ECO:0000259" key="3">
    <source>
        <dbReference type="PROSITE" id="PS50222"/>
    </source>
</evidence>
<dbReference type="InterPro" id="IPR018247">
    <property type="entry name" value="EF_Hand_1_Ca_BS"/>
</dbReference>
<dbReference type="AlphaFoldDB" id="A0A7S1W7F4"/>
<feature type="compositionally biased region" description="Low complexity" evidence="2">
    <location>
        <begin position="214"/>
        <end position="225"/>
    </location>
</feature>
<keyword evidence="1" id="KW-0106">Calcium</keyword>
<accession>A0A7S1W7F4</accession>